<protein>
    <submittedName>
        <fullName evidence="1">Uncharacterized protein</fullName>
    </submittedName>
</protein>
<dbReference type="RefSeq" id="WP_137907260.1">
    <property type="nucleotide sequence ID" value="NZ_BJCF01000009.1"/>
</dbReference>
<sequence length="62" mass="6472">MFGRGGVTISDFSATAATPVPFESNAAPAGMAIVFGALMLRRKLQQRSAQKMLAESVDSGLI</sequence>
<dbReference type="OrthoDB" id="47104at1161"/>
<evidence type="ECO:0000313" key="1">
    <source>
        <dbReference type="EMBL" id="GCL41538.1"/>
    </source>
</evidence>
<dbReference type="AlphaFoldDB" id="A0A480AEE0"/>
<organism evidence="1 2">
    <name type="scientific">Dolichospermum planctonicum</name>
    <dbReference type="NCBI Taxonomy" id="136072"/>
    <lineage>
        <taxon>Bacteria</taxon>
        <taxon>Bacillati</taxon>
        <taxon>Cyanobacteriota</taxon>
        <taxon>Cyanophyceae</taxon>
        <taxon>Nostocales</taxon>
        <taxon>Aphanizomenonaceae</taxon>
        <taxon>Dolichospermum</taxon>
    </lineage>
</organism>
<name>A0A480AEE0_9CYAN</name>
<reference evidence="2" key="1">
    <citation type="submission" date="2019-02" db="EMBL/GenBank/DDBJ databases">
        <title>Draft genome sequence of Dolichospermum planctonicum NIES-80.</title>
        <authorList>
            <person name="Yamaguchi H."/>
            <person name="Suzuki S."/>
            <person name="Kawachi M."/>
        </authorList>
    </citation>
    <scope>NUCLEOTIDE SEQUENCE [LARGE SCALE GENOMIC DNA]</scope>
    <source>
        <strain evidence="2">NIES-80</strain>
    </source>
</reference>
<dbReference type="EMBL" id="BJCF01000009">
    <property type="protein sequence ID" value="GCL41538.1"/>
    <property type="molecule type" value="Genomic_DNA"/>
</dbReference>
<gene>
    <name evidence="1" type="ORF">NIES80_12330</name>
</gene>
<dbReference type="Proteomes" id="UP000299367">
    <property type="component" value="Unassembled WGS sequence"/>
</dbReference>
<accession>A0A480AEE0</accession>
<comment type="caution">
    <text evidence="1">The sequence shown here is derived from an EMBL/GenBank/DDBJ whole genome shotgun (WGS) entry which is preliminary data.</text>
</comment>
<evidence type="ECO:0000313" key="2">
    <source>
        <dbReference type="Proteomes" id="UP000299367"/>
    </source>
</evidence>
<proteinExistence type="predicted"/>